<evidence type="ECO:0000313" key="2">
    <source>
        <dbReference type="Proteomes" id="UP000321832"/>
    </source>
</evidence>
<gene>
    <name evidence="1" type="ORF">FSC37_17160</name>
</gene>
<reference evidence="1 2" key="1">
    <citation type="submission" date="2019-08" db="EMBL/GenBank/DDBJ databases">
        <authorList>
            <person name="Khan S.A."/>
            <person name="Jeon C.O."/>
            <person name="Jeong S.E."/>
        </authorList>
    </citation>
    <scope>NUCLEOTIDE SEQUENCE [LARGE SCALE GENOMIC DNA]</scope>
    <source>
        <strain evidence="2">IMCC1728</strain>
    </source>
</reference>
<dbReference type="Pfam" id="PF06945">
    <property type="entry name" value="DUF1289"/>
    <property type="match status" value="1"/>
</dbReference>
<proteinExistence type="predicted"/>
<dbReference type="PANTHER" id="PTHR35175">
    <property type="entry name" value="DUF1289 DOMAIN-CONTAINING PROTEIN"/>
    <property type="match status" value="1"/>
</dbReference>
<dbReference type="InterPro" id="IPR010710">
    <property type="entry name" value="DUF1289"/>
</dbReference>
<dbReference type="Proteomes" id="UP000321832">
    <property type="component" value="Unassembled WGS sequence"/>
</dbReference>
<organism evidence="1 2">
    <name type="scientific">Piscinibacter aquaticus</name>
    <dbReference type="NCBI Taxonomy" id="392597"/>
    <lineage>
        <taxon>Bacteria</taxon>
        <taxon>Pseudomonadati</taxon>
        <taxon>Pseudomonadota</taxon>
        <taxon>Betaproteobacteria</taxon>
        <taxon>Burkholderiales</taxon>
        <taxon>Sphaerotilaceae</taxon>
        <taxon>Piscinibacter</taxon>
    </lineage>
</organism>
<dbReference type="EMBL" id="VOPW01000001">
    <property type="protein sequence ID" value="TXC66892.1"/>
    <property type="molecule type" value="Genomic_DNA"/>
</dbReference>
<sequence>MSRPMSSAVPSPCISVCKMDARSGWCEGCLRTIDEIAGWSTMDDGAKRRVWQLLPQRREVLAAMKGGRQ</sequence>
<dbReference type="PANTHER" id="PTHR35175:SF2">
    <property type="entry name" value="DUF1289 DOMAIN-CONTAINING PROTEIN"/>
    <property type="match status" value="1"/>
</dbReference>
<dbReference type="AlphaFoldDB" id="A0A5C6U1N7"/>
<protein>
    <submittedName>
        <fullName evidence="1">DUF1289 domain-containing protein</fullName>
    </submittedName>
</protein>
<evidence type="ECO:0000313" key="1">
    <source>
        <dbReference type="EMBL" id="TXC66892.1"/>
    </source>
</evidence>
<keyword evidence="2" id="KW-1185">Reference proteome</keyword>
<accession>A0A5C6U1N7</accession>
<name>A0A5C6U1N7_9BURK</name>
<comment type="caution">
    <text evidence="1">The sequence shown here is derived from an EMBL/GenBank/DDBJ whole genome shotgun (WGS) entry which is preliminary data.</text>
</comment>